<dbReference type="RefSeq" id="WP_338239216.1">
    <property type="nucleotide sequence ID" value="NZ_BQKE01000004.1"/>
</dbReference>
<name>A0AAN5AM81_9BACT</name>
<accession>A0AAN5AM81</accession>
<evidence type="ECO:0000256" key="1">
    <source>
        <dbReference type="SAM" id="Phobius"/>
    </source>
</evidence>
<dbReference type="Proteomes" id="UP001310022">
    <property type="component" value="Unassembled WGS sequence"/>
</dbReference>
<feature type="transmembrane region" description="Helical" evidence="1">
    <location>
        <begin position="36"/>
        <end position="56"/>
    </location>
</feature>
<feature type="transmembrane region" description="Helical" evidence="1">
    <location>
        <begin position="6"/>
        <end position="24"/>
    </location>
</feature>
<protein>
    <submittedName>
        <fullName evidence="2">Uncharacterized protein</fullName>
    </submittedName>
</protein>
<keyword evidence="3" id="KW-1185">Reference proteome</keyword>
<keyword evidence="1" id="KW-1133">Transmembrane helix</keyword>
<keyword evidence="1" id="KW-0812">Transmembrane</keyword>
<evidence type="ECO:0000313" key="2">
    <source>
        <dbReference type="EMBL" id="GJM64134.1"/>
    </source>
</evidence>
<sequence length="131" mass="14551">MGIIIIPILLLALILGIISIAKTFKQLKRSQITIKELIFGLLFAGTIFGLICLSYIMEGSAWGLSPAFRIPIFMIFIPFAIQIATENSGNYKLLYFSKIILVSIAITTILGVIFNDLIFGLIDYLGIEKTY</sequence>
<reference evidence="2 3" key="1">
    <citation type="submission" date="2021-12" db="EMBL/GenBank/DDBJ databases">
        <title>Genome sequencing of bacteria with rrn-lacking chromosome and rrn-plasmid.</title>
        <authorList>
            <person name="Anda M."/>
            <person name="Iwasaki W."/>
        </authorList>
    </citation>
    <scope>NUCLEOTIDE SEQUENCE [LARGE SCALE GENOMIC DNA]</scope>
    <source>
        <strain evidence="2 3">NBRC 15940</strain>
    </source>
</reference>
<evidence type="ECO:0000313" key="3">
    <source>
        <dbReference type="Proteomes" id="UP001310022"/>
    </source>
</evidence>
<feature type="transmembrane region" description="Helical" evidence="1">
    <location>
        <begin position="93"/>
        <end position="114"/>
    </location>
</feature>
<dbReference type="AlphaFoldDB" id="A0AAN5AM81"/>
<keyword evidence="1" id="KW-0472">Membrane</keyword>
<organism evidence="2 3">
    <name type="scientific">Persicobacter diffluens</name>
    <dbReference type="NCBI Taxonomy" id="981"/>
    <lineage>
        <taxon>Bacteria</taxon>
        <taxon>Pseudomonadati</taxon>
        <taxon>Bacteroidota</taxon>
        <taxon>Cytophagia</taxon>
        <taxon>Cytophagales</taxon>
        <taxon>Persicobacteraceae</taxon>
        <taxon>Persicobacter</taxon>
    </lineage>
</organism>
<feature type="transmembrane region" description="Helical" evidence="1">
    <location>
        <begin position="62"/>
        <end position="81"/>
    </location>
</feature>
<proteinExistence type="predicted"/>
<comment type="caution">
    <text evidence="2">The sequence shown here is derived from an EMBL/GenBank/DDBJ whole genome shotgun (WGS) entry which is preliminary data.</text>
</comment>
<gene>
    <name evidence="2" type="ORF">PEDI_46860</name>
</gene>
<dbReference type="EMBL" id="BQKE01000004">
    <property type="protein sequence ID" value="GJM64134.1"/>
    <property type="molecule type" value="Genomic_DNA"/>
</dbReference>